<protein>
    <recommendedName>
        <fullName evidence="5">EF-hand domain-containing protein</fullName>
    </recommendedName>
</protein>
<dbReference type="Gene3D" id="1.10.238.10">
    <property type="entry name" value="EF-hand"/>
    <property type="match status" value="2"/>
</dbReference>
<gene>
    <name evidence="6" type="ORF">SEMRO_934_G221820.1</name>
</gene>
<keyword evidence="2" id="KW-0677">Repeat</keyword>
<feature type="chain" id="PRO_5040210519" description="EF-hand domain-containing protein" evidence="4">
    <location>
        <begin position="20"/>
        <end position="262"/>
    </location>
</feature>
<dbReference type="InterPro" id="IPR051581">
    <property type="entry name" value="Ca-bind"/>
</dbReference>
<evidence type="ECO:0000256" key="4">
    <source>
        <dbReference type="SAM" id="SignalP"/>
    </source>
</evidence>
<feature type="domain" description="EF-hand" evidence="5">
    <location>
        <begin position="221"/>
        <end position="256"/>
    </location>
</feature>
<dbReference type="PANTHER" id="PTHR34524:SF6">
    <property type="entry name" value="CALCYPHOSINE LIKE"/>
    <property type="match status" value="1"/>
</dbReference>
<dbReference type="InterPro" id="IPR018247">
    <property type="entry name" value="EF_Hand_1_Ca_BS"/>
</dbReference>
<keyword evidence="3" id="KW-0106">Calcium</keyword>
<dbReference type="SUPFAM" id="SSF47473">
    <property type="entry name" value="EF-hand"/>
    <property type="match status" value="1"/>
</dbReference>
<proteinExistence type="predicted"/>
<dbReference type="InterPro" id="IPR002048">
    <property type="entry name" value="EF_hand_dom"/>
</dbReference>
<reference evidence="6" key="1">
    <citation type="submission" date="2020-06" db="EMBL/GenBank/DDBJ databases">
        <authorList>
            <consortium name="Plant Systems Biology data submission"/>
        </authorList>
    </citation>
    <scope>NUCLEOTIDE SEQUENCE</scope>
    <source>
        <strain evidence="6">D6</strain>
    </source>
</reference>
<evidence type="ECO:0000259" key="5">
    <source>
        <dbReference type="PROSITE" id="PS50222"/>
    </source>
</evidence>
<dbReference type="Pfam" id="PF13202">
    <property type="entry name" value="EF-hand_5"/>
    <property type="match status" value="1"/>
</dbReference>
<keyword evidence="7" id="KW-1185">Reference proteome</keyword>
<accession>A0A9N8EFY1</accession>
<dbReference type="PANTHER" id="PTHR34524">
    <property type="entry name" value="CALCYPHOSIN"/>
    <property type="match status" value="1"/>
</dbReference>
<evidence type="ECO:0000313" key="7">
    <source>
        <dbReference type="Proteomes" id="UP001153069"/>
    </source>
</evidence>
<comment type="caution">
    <text evidence="6">The sequence shown here is derived from an EMBL/GenBank/DDBJ whole genome shotgun (WGS) entry which is preliminary data.</text>
</comment>
<dbReference type="GO" id="GO:0005509">
    <property type="term" value="F:calcium ion binding"/>
    <property type="evidence" value="ECO:0007669"/>
    <property type="project" value="InterPro"/>
</dbReference>
<name>A0A9N8EFY1_9STRA</name>
<sequence>MKFSYAITTMAMSLSFVSSNGFVVLPQQPSTSTAVASMVTTAAHVRRAHSYEESPSTVFDRMDKDGNGKVDAQEMRDYLVDTGVCTDAVAKSIFSRLSRHGHVDVKQLECAMTQHNLLRQQQPPAQVTFPIQTKTVVKNNNNNNKRRNNKTDKIKMYHQQAKQFFEALDVNRDGFISLQELQQHFIVKRMELVAQKSSGLFADNAKKHKSVKRPDLLLAEYSEAALQKLFQTIDMNADGRISLQDLREAFVRYPSVRHAFQS</sequence>
<evidence type="ECO:0000256" key="2">
    <source>
        <dbReference type="ARBA" id="ARBA00022737"/>
    </source>
</evidence>
<keyword evidence="4" id="KW-0732">Signal</keyword>
<dbReference type="CDD" id="cd00051">
    <property type="entry name" value="EFh"/>
    <property type="match status" value="1"/>
</dbReference>
<evidence type="ECO:0000256" key="1">
    <source>
        <dbReference type="ARBA" id="ARBA00022723"/>
    </source>
</evidence>
<dbReference type="Pfam" id="PF13499">
    <property type="entry name" value="EF-hand_7"/>
    <property type="match status" value="1"/>
</dbReference>
<dbReference type="Proteomes" id="UP001153069">
    <property type="component" value="Unassembled WGS sequence"/>
</dbReference>
<evidence type="ECO:0000313" key="6">
    <source>
        <dbReference type="EMBL" id="CAB9518429.1"/>
    </source>
</evidence>
<dbReference type="SMART" id="SM00054">
    <property type="entry name" value="EFh"/>
    <property type="match status" value="3"/>
</dbReference>
<feature type="domain" description="EF-hand" evidence="5">
    <location>
        <begin position="50"/>
        <end position="85"/>
    </location>
</feature>
<dbReference type="EMBL" id="CAICTM010000932">
    <property type="protein sequence ID" value="CAB9518429.1"/>
    <property type="molecule type" value="Genomic_DNA"/>
</dbReference>
<keyword evidence="1" id="KW-0479">Metal-binding</keyword>
<dbReference type="PROSITE" id="PS00018">
    <property type="entry name" value="EF_HAND_1"/>
    <property type="match status" value="3"/>
</dbReference>
<feature type="domain" description="EF-hand" evidence="5">
    <location>
        <begin position="156"/>
        <end position="191"/>
    </location>
</feature>
<feature type="signal peptide" evidence="4">
    <location>
        <begin position="1"/>
        <end position="19"/>
    </location>
</feature>
<dbReference type="OrthoDB" id="191686at2759"/>
<evidence type="ECO:0000256" key="3">
    <source>
        <dbReference type="ARBA" id="ARBA00022837"/>
    </source>
</evidence>
<dbReference type="InterPro" id="IPR011992">
    <property type="entry name" value="EF-hand-dom_pair"/>
</dbReference>
<organism evidence="6 7">
    <name type="scientific">Seminavis robusta</name>
    <dbReference type="NCBI Taxonomy" id="568900"/>
    <lineage>
        <taxon>Eukaryota</taxon>
        <taxon>Sar</taxon>
        <taxon>Stramenopiles</taxon>
        <taxon>Ochrophyta</taxon>
        <taxon>Bacillariophyta</taxon>
        <taxon>Bacillariophyceae</taxon>
        <taxon>Bacillariophycidae</taxon>
        <taxon>Naviculales</taxon>
        <taxon>Naviculaceae</taxon>
        <taxon>Seminavis</taxon>
    </lineage>
</organism>
<dbReference type="AlphaFoldDB" id="A0A9N8EFY1"/>
<dbReference type="PROSITE" id="PS50222">
    <property type="entry name" value="EF_HAND_2"/>
    <property type="match status" value="3"/>
</dbReference>